<dbReference type="InterPro" id="IPR009057">
    <property type="entry name" value="Homeodomain-like_sf"/>
</dbReference>
<reference evidence="8" key="2">
    <citation type="submission" date="2023-06" db="EMBL/GenBank/DDBJ databases">
        <authorList>
            <person name="Ma L."/>
            <person name="Liu K.-W."/>
            <person name="Li Z."/>
            <person name="Hsiao Y.-Y."/>
            <person name="Qi Y."/>
            <person name="Fu T."/>
            <person name="Tang G."/>
            <person name="Zhang D."/>
            <person name="Sun W.-H."/>
            <person name="Liu D.-K."/>
            <person name="Li Y."/>
            <person name="Chen G.-Z."/>
            <person name="Liu X.-D."/>
            <person name="Liao X.-Y."/>
            <person name="Jiang Y.-T."/>
            <person name="Yu X."/>
            <person name="Hao Y."/>
            <person name="Huang J."/>
            <person name="Zhao X.-W."/>
            <person name="Ke S."/>
            <person name="Chen Y.-Y."/>
            <person name="Wu W.-L."/>
            <person name="Hsu J.-L."/>
            <person name="Lin Y.-F."/>
            <person name="Huang M.-D."/>
            <person name="Li C.-Y."/>
            <person name="Huang L."/>
            <person name="Wang Z.-W."/>
            <person name="Zhao X."/>
            <person name="Zhong W.-Y."/>
            <person name="Peng D.-H."/>
            <person name="Ahmad S."/>
            <person name="Lan S."/>
            <person name="Zhang J.-S."/>
            <person name="Tsai W.-C."/>
            <person name="Van De Peer Y."/>
            <person name="Liu Z.-J."/>
        </authorList>
    </citation>
    <scope>NUCLEOTIDE SEQUENCE</scope>
    <source>
        <strain evidence="8">SCP</strain>
        <tissue evidence="8">Leaves</tissue>
    </source>
</reference>
<evidence type="ECO:0000256" key="6">
    <source>
        <dbReference type="SAM" id="MobiDB-lite"/>
    </source>
</evidence>
<evidence type="ECO:0000313" key="8">
    <source>
        <dbReference type="EMBL" id="KAK1273971.1"/>
    </source>
</evidence>
<comment type="caution">
    <text evidence="8">The sequence shown here is derived from an EMBL/GenBank/DDBJ whole genome shotgun (WGS) entry which is preliminary data.</text>
</comment>
<feature type="compositionally biased region" description="Basic residues" evidence="6">
    <location>
        <begin position="217"/>
        <end position="227"/>
    </location>
</feature>
<dbReference type="Gene3D" id="1.10.10.60">
    <property type="entry name" value="Homeodomain-like"/>
    <property type="match status" value="1"/>
</dbReference>
<proteinExistence type="predicted"/>
<protein>
    <submittedName>
        <fullName evidence="8">Two-component response regulator-like APRR2</fullName>
    </submittedName>
</protein>
<feature type="domain" description="HTH myb-type" evidence="7">
    <location>
        <begin position="224"/>
        <end position="283"/>
    </location>
</feature>
<dbReference type="InterPro" id="IPR017930">
    <property type="entry name" value="Myb_dom"/>
</dbReference>
<comment type="subcellular location">
    <subcellularLocation>
        <location evidence="1">Nucleus</location>
    </subcellularLocation>
</comment>
<dbReference type="InterPro" id="IPR044825">
    <property type="entry name" value="GLK1/2-like"/>
</dbReference>
<keyword evidence="3" id="KW-0238">DNA-binding</keyword>
<gene>
    <name evidence="8" type="ORF">QJS04_geneDACA012089</name>
</gene>
<evidence type="ECO:0000256" key="5">
    <source>
        <dbReference type="ARBA" id="ARBA00023242"/>
    </source>
</evidence>
<feature type="region of interest" description="Disordered" evidence="6">
    <location>
        <begin position="114"/>
        <end position="140"/>
    </location>
</feature>
<dbReference type="PROSITE" id="PS51294">
    <property type="entry name" value="HTH_MYB"/>
    <property type="match status" value="1"/>
</dbReference>
<name>A0AAV9BBL2_ACOGR</name>
<evidence type="ECO:0000256" key="3">
    <source>
        <dbReference type="ARBA" id="ARBA00023125"/>
    </source>
</evidence>
<evidence type="ECO:0000313" key="9">
    <source>
        <dbReference type="Proteomes" id="UP001179952"/>
    </source>
</evidence>
<reference evidence="8" key="1">
    <citation type="journal article" date="2023" name="Nat. Commun.">
        <title>Diploid and tetraploid genomes of Acorus and the evolution of monocots.</title>
        <authorList>
            <person name="Ma L."/>
            <person name="Liu K.W."/>
            <person name="Li Z."/>
            <person name="Hsiao Y.Y."/>
            <person name="Qi Y."/>
            <person name="Fu T."/>
            <person name="Tang G.D."/>
            <person name="Zhang D."/>
            <person name="Sun W.H."/>
            <person name="Liu D.K."/>
            <person name="Li Y."/>
            <person name="Chen G.Z."/>
            <person name="Liu X.D."/>
            <person name="Liao X.Y."/>
            <person name="Jiang Y.T."/>
            <person name="Yu X."/>
            <person name="Hao Y."/>
            <person name="Huang J."/>
            <person name="Zhao X.W."/>
            <person name="Ke S."/>
            <person name="Chen Y.Y."/>
            <person name="Wu W.L."/>
            <person name="Hsu J.L."/>
            <person name="Lin Y.F."/>
            <person name="Huang M.D."/>
            <person name="Li C.Y."/>
            <person name="Huang L."/>
            <person name="Wang Z.W."/>
            <person name="Zhao X."/>
            <person name="Zhong W.Y."/>
            <person name="Peng D.H."/>
            <person name="Ahmad S."/>
            <person name="Lan S."/>
            <person name="Zhang J.S."/>
            <person name="Tsai W.C."/>
            <person name="Van de Peer Y."/>
            <person name="Liu Z.J."/>
        </authorList>
    </citation>
    <scope>NUCLEOTIDE SEQUENCE</scope>
    <source>
        <strain evidence="8">SCP</strain>
    </source>
</reference>
<feature type="region of interest" description="Disordered" evidence="6">
    <location>
        <begin position="206"/>
        <end position="227"/>
    </location>
</feature>
<dbReference type="PANTHER" id="PTHR31312">
    <property type="entry name" value="TRANSCRIPTION ACTIVATOR GLK1"/>
    <property type="match status" value="1"/>
</dbReference>
<accession>A0AAV9BBL2</accession>
<dbReference type="EMBL" id="JAUJYN010000004">
    <property type="protein sequence ID" value="KAK1273971.1"/>
    <property type="molecule type" value="Genomic_DNA"/>
</dbReference>
<dbReference type="GO" id="GO:0000976">
    <property type="term" value="F:transcription cis-regulatory region binding"/>
    <property type="evidence" value="ECO:0007669"/>
    <property type="project" value="TreeGrafter"/>
</dbReference>
<dbReference type="Proteomes" id="UP001179952">
    <property type="component" value="Unassembled WGS sequence"/>
</dbReference>
<evidence type="ECO:0000256" key="1">
    <source>
        <dbReference type="ARBA" id="ARBA00004123"/>
    </source>
</evidence>
<dbReference type="GO" id="GO:0005634">
    <property type="term" value="C:nucleus"/>
    <property type="evidence" value="ECO:0007669"/>
    <property type="project" value="UniProtKB-SubCell"/>
</dbReference>
<feature type="compositionally biased region" description="Polar residues" evidence="6">
    <location>
        <begin position="117"/>
        <end position="129"/>
    </location>
</feature>
<dbReference type="AlphaFoldDB" id="A0AAV9BBL2"/>
<dbReference type="InterPro" id="IPR001005">
    <property type="entry name" value="SANT/Myb"/>
</dbReference>
<evidence type="ECO:0000256" key="2">
    <source>
        <dbReference type="ARBA" id="ARBA00023015"/>
    </source>
</evidence>
<evidence type="ECO:0000259" key="7">
    <source>
        <dbReference type="PROSITE" id="PS51294"/>
    </source>
</evidence>
<dbReference type="GO" id="GO:0045893">
    <property type="term" value="P:positive regulation of DNA-templated transcription"/>
    <property type="evidence" value="ECO:0007669"/>
    <property type="project" value="InterPro"/>
</dbReference>
<keyword evidence="2" id="KW-0805">Transcription regulation</keyword>
<feature type="compositionally biased region" description="Basic and acidic residues" evidence="6">
    <location>
        <begin position="206"/>
        <end position="216"/>
    </location>
</feature>
<keyword evidence="4" id="KW-0804">Transcription</keyword>
<keyword evidence="9" id="KW-1185">Reference proteome</keyword>
<evidence type="ECO:0000256" key="4">
    <source>
        <dbReference type="ARBA" id="ARBA00023163"/>
    </source>
</evidence>
<sequence length="429" mass="48621">MVCSFKNFQCWEGFPKGLKVLLLNEDVASTSDMKSKLEEMDYIVSSFCAMNDALQAISSKAEGFHIAIVEHGAAGFLQKPLSEDNLSNIWKHVVHKAFNAGGSLLIKEDIHVKTKTENPTSADSTTQSKQVERTSDLQESEKDLIMELEKVISIEPKSANITTSSSTTSASLAMEKEIDLAERSKTEEFCTDNETLKSTEQCEECNKEGQVEEKRAPSNRHQRNRKRMKVDWTPELHKQFVKAVELLGIDRAIPSKILKHMNVEGLTRHNVSSHLQKYRNRRTILSKVDDKIWPPQQRIYGQRPVMAMTNGPMTPPHQMYSVWGHPSYQPWVPSGYPVWAPPPPHPGNWVWNAYHSQYPSGYPIVNNDDEGILRDIRPTEKEIDSMVEEVMSKPCLPLPIGLKPPATETVLTELHRLGIRRIPPPHRTS</sequence>
<dbReference type="SUPFAM" id="SSF46689">
    <property type="entry name" value="Homeodomain-like"/>
    <property type="match status" value="1"/>
</dbReference>
<dbReference type="PANTHER" id="PTHR31312:SF4">
    <property type="entry name" value="TWO-COMPONENT RESPONSE REGULATOR-LIKE APRR2"/>
    <property type="match status" value="1"/>
</dbReference>
<dbReference type="FunFam" id="1.10.10.60:FF:000007">
    <property type="entry name" value="Two-component response regulator"/>
    <property type="match status" value="1"/>
</dbReference>
<dbReference type="Pfam" id="PF00249">
    <property type="entry name" value="Myb_DNA-binding"/>
    <property type="match status" value="1"/>
</dbReference>
<dbReference type="NCBIfam" id="TIGR01557">
    <property type="entry name" value="myb_SHAQKYF"/>
    <property type="match status" value="1"/>
</dbReference>
<organism evidence="8 9">
    <name type="scientific">Acorus gramineus</name>
    <name type="common">Dwarf sweet flag</name>
    <dbReference type="NCBI Taxonomy" id="55184"/>
    <lineage>
        <taxon>Eukaryota</taxon>
        <taxon>Viridiplantae</taxon>
        <taxon>Streptophyta</taxon>
        <taxon>Embryophyta</taxon>
        <taxon>Tracheophyta</taxon>
        <taxon>Spermatophyta</taxon>
        <taxon>Magnoliopsida</taxon>
        <taxon>Liliopsida</taxon>
        <taxon>Acoraceae</taxon>
        <taxon>Acorus</taxon>
    </lineage>
</organism>
<dbReference type="InterPro" id="IPR006447">
    <property type="entry name" value="Myb_dom_plants"/>
</dbReference>
<dbReference type="GO" id="GO:0003700">
    <property type="term" value="F:DNA-binding transcription factor activity"/>
    <property type="evidence" value="ECO:0007669"/>
    <property type="project" value="InterPro"/>
</dbReference>
<feature type="compositionally biased region" description="Basic and acidic residues" evidence="6">
    <location>
        <begin position="130"/>
        <end position="140"/>
    </location>
</feature>
<keyword evidence="5" id="KW-0539">Nucleus</keyword>